<organism evidence="4 5">
    <name type="scientific">Marilutibacter alkalisoli</name>
    <dbReference type="NCBI Taxonomy" id="2591633"/>
    <lineage>
        <taxon>Bacteria</taxon>
        <taxon>Pseudomonadati</taxon>
        <taxon>Pseudomonadota</taxon>
        <taxon>Gammaproteobacteria</taxon>
        <taxon>Lysobacterales</taxon>
        <taxon>Lysobacteraceae</taxon>
        <taxon>Marilutibacter</taxon>
    </lineage>
</organism>
<name>A0A514BVF9_9GAMM</name>
<reference evidence="4 5" key="1">
    <citation type="submission" date="2019-06" db="EMBL/GenBank/DDBJ databases">
        <title>Lysobacter alkalisoli sp. nov. isolated from saline-alkali soil.</title>
        <authorList>
            <person name="Sun J.-Q."/>
            <person name="Xu L."/>
        </authorList>
    </citation>
    <scope>NUCLEOTIDE SEQUENCE [LARGE SCALE GENOMIC DNA]</scope>
    <source>
        <strain evidence="4 5">SJ-36</strain>
    </source>
</reference>
<accession>A0A514BVF9</accession>
<dbReference type="OrthoDB" id="6024791at2"/>
<dbReference type="Proteomes" id="UP000317199">
    <property type="component" value="Chromosome"/>
</dbReference>
<dbReference type="KEGG" id="lyj:FKV23_15560"/>
<evidence type="ECO:0000256" key="1">
    <source>
        <dbReference type="SAM" id="MobiDB-lite"/>
    </source>
</evidence>
<gene>
    <name evidence="4" type="ORF">FKV23_15560</name>
</gene>
<dbReference type="AlphaFoldDB" id="A0A514BVF9"/>
<dbReference type="InterPro" id="IPR025240">
    <property type="entry name" value="DUF4189"/>
</dbReference>
<evidence type="ECO:0000256" key="2">
    <source>
        <dbReference type="SAM" id="SignalP"/>
    </source>
</evidence>
<proteinExistence type="predicted"/>
<feature type="region of interest" description="Disordered" evidence="1">
    <location>
        <begin position="45"/>
        <end position="69"/>
    </location>
</feature>
<evidence type="ECO:0000259" key="3">
    <source>
        <dbReference type="Pfam" id="PF13827"/>
    </source>
</evidence>
<feature type="signal peptide" evidence="2">
    <location>
        <begin position="1"/>
        <end position="20"/>
    </location>
</feature>
<dbReference type="RefSeq" id="WP_141624679.1">
    <property type="nucleotide sequence ID" value="NZ_CP041242.1"/>
</dbReference>
<keyword evidence="2" id="KW-0732">Signal</keyword>
<protein>
    <submittedName>
        <fullName evidence="4">DUF4189 domain-containing protein</fullName>
    </submittedName>
</protein>
<dbReference type="Pfam" id="PF13827">
    <property type="entry name" value="DUF4189"/>
    <property type="match status" value="1"/>
</dbReference>
<keyword evidence="5" id="KW-1185">Reference proteome</keyword>
<evidence type="ECO:0000313" key="5">
    <source>
        <dbReference type="Proteomes" id="UP000317199"/>
    </source>
</evidence>
<feature type="chain" id="PRO_5022146859" evidence="2">
    <location>
        <begin position="21"/>
        <end position="177"/>
    </location>
</feature>
<feature type="domain" description="DUF4189" evidence="3">
    <location>
        <begin position="75"/>
        <end position="169"/>
    </location>
</feature>
<dbReference type="EMBL" id="CP041242">
    <property type="protein sequence ID" value="QDH71347.1"/>
    <property type="molecule type" value="Genomic_DNA"/>
</dbReference>
<sequence>MKLKALWILGFLLVTGNNQAQMNNNQYHQHQQRIQNQNHVAEQNRQGYMAQQRQTQQEQMQQQSPQPTGWWETTWGALAPSPVGGVLGVAVGASSKEEAEQLALEDCKAKGGGGCEVEFAYHNQCGAMVLGQANYHIVGAGSVSKASEFGIKLCEDRGDSNCSVYYSACTEPVFHRY</sequence>
<feature type="compositionally biased region" description="Low complexity" evidence="1">
    <location>
        <begin position="51"/>
        <end position="66"/>
    </location>
</feature>
<evidence type="ECO:0000313" key="4">
    <source>
        <dbReference type="EMBL" id="QDH71347.1"/>
    </source>
</evidence>